<dbReference type="GO" id="GO:0016430">
    <property type="term" value="F:tRNA (adenine-N6)-methyltransferase activity"/>
    <property type="evidence" value="ECO:0007669"/>
    <property type="project" value="UniProtKB-UniRule"/>
</dbReference>
<dbReference type="InterPro" id="IPR002052">
    <property type="entry name" value="DNA_methylase_N6_adenine_CS"/>
</dbReference>
<keyword evidence="5 6" id="KW-0819">tRNA processing</keyword>
<name>A0A563U5H5_9SPHI</name>
<dbReference type="EC" id="2.1.1.223" evidence="6"/>
<dbReference type="PANTHER" id="PTHR47739:SF1">
    <property type="entry name" value="TRNA1(VAL) (ADENINE(37)-N6)-METHYLTRANSFERASE"/>
    <property type="match status" value="1"/>
</dbReference>
<dbReference type="InterPro" id="IPR022882">
    <property type="entry name" value="tRNA_adenine-N6_MeTrfase"/>
</dbReference>
<dbReference type="Gene3D" id="3.40.50.150">
    <property type="entry name" value="Vaccinia Virus protein VP39"/>
    <property type="match status" value="1"/>
</dbReference>
<reference evidence="8 9" key="1">
    <citation type="submission" date="2019-07" db="EMBL/GenBank/DDBJ databases">
        <authorList>
            <person name="Kim J."/>
        </authorList>
    </citation>
    <scope>NUCLEOTIDE SEQUENCE [LARGE SCALE GENOMIC DNA]</scope>
    <source>
        <strain evidence="8 9">MJ1a</strain>
    </source>
</reference>
<evidence type="ECO:0000313" key="8">
    <source>
        <dbReference type="EMBL" id="TWR26597.1"/>
    </source>
</evidence>
<dbReference type="GO" id="GO:0008033">
    <property type="term" value="P:tRNA processing"/>
    <property type="evidence" value="ECO:0007669"/>
    <property type="project" value="UniProtKB-UniRule"/>
</dbReference>
<organism evidence="8 9">
    <name type="scientific">Mucilaginibacter achroorhodeus</name>
    <dbReference type="NCBI Taxonomy" id="2599294"/>
    <lineage>
        <taxon>Bacteria</taxon>
        <taxon>Pseudomonadati</taxon>
        <taxon>Bacteroidota</taxon>
        <taxon>Sphingobacteriia</taxon>
        <taxon>Sphingobacteriales</taxon>
        <taxon>Sphingobacteriaceae</taxon>
        <taxon>Mucilaginibacter</taxon>
    </lineage>
</organism>
<keyword evidence="4 6" id="KW-0949">S-adenosyl-L-methionine</keyword>
<dbReference type="HAMAP" id="MF_01872">
    <property type="entry name" value="tRNA_methyltr_YfiC"/>
    <property type="match status" value="1"/>
</dbReference>
<comment type="caution">
    <text evidence="8">The sequence shown here is derived from an EMBL/GenBank/DDBJ whole genome shotgun (WGS) entry which is preliminary data.</text>
</comment>
<dbReference type="SUPFAM" id="SSF53335">
    <property type="entry name" value="S-adenosyl-L-methionine-dependent methyltransferases"/>
    <property type="match status" value="1"/>
</dbReference>
<dbReference type="CDD" id="cd02440">
    <property type="entry name" value="AdoMet_MTases"/>
    <property type="match status" value="1"/>
</dbReference>
<evidence type="ECO:0000256" key="6">
    <source>
        <dbReference type="HAMAP-Rule" id="MF_01872"/>
    </source>
</evidence>
<comment type="catalytic activity">
    <reaction evidence="6">
        <text>adenosine(37) in tRNA1(Val) + S-adenosyl-L-methionine = N(6)-methyladenosine(37) in tRNA1(Val) + S-adenosyl-L-homocysteine + H(+)</text>
        <dbReference type="Rhea" id="RHEA:43160"/>
        <dbReference type="Rhea" id="RHEA-COMP:10369"/>
        <dbReference type="Rhea" id="RHEA-COMP:10370"/>
        <dbReference type="ChEBI" id="CHEBI:15378"/>
        <dbReference type="ChEBI" id="CHEBI:57856"/>
        <dbReference type="ChEBI" id="CHEBI:59789"/>
        <dbReference type="ChEBI" id="CHEBI:74411"/>
        <dbReference type="ChEBI" id="CHEBI:74449"/>
        <dbReference type="EC" id="2.1.1.223"/>
    </reaction>
</comment>
<dbReference type="InterPro" id="IPR050210">
    <property type="entry name" value="tRNA_Adenine-N(6)_MTase"/>
</dbReference>
<feature type="domain" description="Methyltransferase small" evidence="7">
    <location>
        <begin position="25"/>
        <end position="116"/>
    </location>
</feature>
<dbReference type="GO" id="GO:0005737">
    <property type="term" value="C:cytoplasm"/>
    <property type="evidence" value="ECO:0007669"/>
    <property type="project" value="UniProtKB-SubCell"/>
</dbReference>
<evidence type="ECO:0000256" key="3">
    <source>
        <dbReference type="ARBA" id="ARBA00022679"/>
    </source>
</evidence>
<comment type="subcellular location">
    <subcellularLocation>
        <location evidence="6">Cytoplasm</location>
    </subcellularLocation>
</comment>
<keyword evidence="1 6" id="KW-0963">Cytoplasm</keyword>
<dbReference type="AlphaFoldDB" id="A0A563U5H5"/>
<dbReference type="PROSITE" id="PS00092">
    <property type="entry name" value="N6_MTASE"/>
    <property type="match status" value="1"/>
</dbReference>
<dbReference type="OrthoDB" id="5383291at2"/>
<dbReference type="GO" id="GO:0003676">
    <property type="term" value="F:nucleic acid binding"/>
    <property type="evidence" value="ECO:0007669"/>
    <property type="project" value="InterPro"/>
</dbReference>
<evidence type="ECO:0000256" key="2">
    <source>
        <dbReference type="ARBA" id="ARBA00022603"/>
    </source>
</evidence>
<gene>
    <name evidence="8" type="ORF">FPZ42_06015</name>
</gene>
<accession>A0A563U5H5</accession>
<sequence>MSFFKFKQFDVDQTGCAMKVNTDGVLLAALAKGHDAKTILDVGAGTGVVALMLAQRFPQIYIDAVEIDDHAADTATKNFTNSKFAERLRLFKGDFANLERMEYDLIISNPPFFIDSLRSAKDNKALARHTDSSFFERLVSFAAENLSAEGICQLILPVATSELVIGMLATNSLYLQSVINIRSFATDDPHREVITFGKDNVTNEVTEVVIYESPKVYTTQYSSLLKDFLTIF</sequence>
<evidence type="ECO:0000256" key="4">
    <source>
        <dbReference type="ARBA" id="ARBA00022691"/>
    </source>
</evidence>
<dbReference type="GO" id="GO:0032259">
    <property type="term" value="P:methylation"/>
    <property type="evidence" value="ECO:0007669"/>
    <property type="project" value="UniProtKB-KW"/>
</dbReference>
<protein>
    <recommendedName>
        <fullName evidence="6">tRNA1(Val) (adenine(37)-N6)-methyltransferase</fullName>
        <ecNumber evidence="6">2.1.1.223</ecNumber>
    </recommendedName>
    <alternativeName>
        <fullName evidence="6">tRNA m6A37 methyltransferase</fullName>
    </alternativeName>
</protein>
<dbReference type="InterPro" id="IPR007848">
    <property type="entry name" value="Small_mtfrase_dom"/>
</dbReference>
<dbReference type="PANTHER" id="PTHR47739">
    <property type="entry name" value="TRNA1(VAL) (ADENINE(37)-N6)-METHYLTRANSFERASE"/>
    <property type="match status" value="1"/>
</dbReference>
<dbReference type="EMBL" id="VOEI01000002">
    <property type="protein sequence ID" value="TWR26597.1"/>
    <property type="molecule type" value="Genomic_DNA"/>
</dbReference>
<evidence type="ECO:0000259" key="7">
    <source>
        <dbReference type="Pfam" id="PF05175"/>
    </source>
</evidence>
<keyword evidence="2 6" id="KW-0489">Methyltransferase</keyword>
<proteinExistence type="inferred from homology"/>
<dbReference type="RefSeq" id="WP_146269602.1">
    <property type="nucleotide sequence ID" value="NZ_VOEI01000002.1"/>
</dbReference>
<dbReference type="Pfam" id="PF05175">
    <property type="entry name" value="MTS"/>
    <property type="match status" value="1"/>
</dbReference>
<keyword evidence="3 6" id="KW-0808">Transferase</keyword>
<comment type="similarity">
    <text evidence="6">Belongs to the methyltransferase superfamily. tRNA (adenine-N(6)-)-methyltransferase family.</text>
</comment>
<evidence type="ECO:0000256" key="5">
    <source>
        <dbReference type="ARBA" id="ARBA00022694"/>
    </source>
</evidence>
<keyword evidence="9" id="KW-1185">Reference proteome</keyword>
<evidence type="ECO:0000256" key="1">
    <source>
        <dbReference type="ARBA" id="ARBA00022490"/>
    </source>
</evidence>
<dbReference type="InterPro" id="IPR029063">
    <property type="entry name" value="SAM-dependent_MTases_sf"/>
</dbReference>
<evidence type="ECO:0000313" key="9">
    <source>
        <dbReference type="Proteomes" id="UP000318010"/>
    </source>
</evidence>
<dbReference type="Proteomes" id="UP000318010">
    <property type="component" value="Unassembled WGS sequence"/>
</dbReference>
<comment type="function">
    <text evidence="6">Specifically methylates the adenine in position 37 of tRNA(1)(Val) (anticodon cmo5UAC).</text>
</comment>